<keyword evidence="7 11" id="KW-1133">Transmembrane helix</keyword>
<feature type="transmembrane region" description="Helical" evidence="11">
    <location>
        <begin position="52"/>
        <end position="71"/>
    </location>
</feature>
<keyword evidence="5" id="KW-1003">Cell membrane</keyword>
<dbReference type="RefSeq" id="XP_033459173.1">
    <property type="nucleotide sequence ID" value="XM_033601443.1"/>
</dbReference>
<dbReference type="InterPro" id="IPR036028">
    <property type="entry name" value="SH3-like_dom_sf"/>
</dbReference>
<evidence type="ECO:0000256" key="6">
    <source>
        <dbReference type="ARBA" id="ARBA00022692"/>
    </source>
</evidence>
<dbReference type="Pfam" id="PF00018">
    <property type="entry name" value="SH3_1"/>
    <property type="match status" value="1"/>
</dbReference>
<accession>A0A6J3M5M4</accession>
<evidence type="ECO:0000256" key="10">
    <source>
        <dbReference type="PROSITE-ProRule" id="PRU00192"/>
    </source>
</evidence>
<keyword evidence="8" id="KW-0346">Stress response</keyword>
<keyword evidence="4 10" id="KW-0728">SH3 domain</keyword>
<evidence type="ECO:0000313" key="14">
    <source>
        <dbReference type="RefSeq" id="XP_033459173.1"/>
    </source>
</evidence>
<dbReference type="GO" id="GO:0005886">
    <property type="term" value="C:plasma membrane"/>
    <property type="evidence" value="ECO:0007669"/>
    <property type="project" value="UniProtKB-SubCell"/>
</dbReference>
<evidence type="ECO:0000259" key="12">
    <source>
        <dbReference type="PROSITE" id="PS50002"/>
    </source>
</evidence>
<dbReference type="InterPro" id="IPR001452">
    <property type="entry name" value="SH3_domain"/>
</dbReference>
<dbReference type="CDD" id="cd11855">
    <property type="entry name" value="SH3_Sho1p"/>
    <property type="match status" value="1"/>
</dbReference>
<dbReference type="SMART" id="SM00326">
    <property type="entry name" value="SH3"/>
    <property type="match status" value="1"/>
</dbReference>
<evidence type="ECO:0000256" key="9">
    <source>
        <dbReference type="ARBA" id="ARBA00023136"/>
    </source>
</evidence>
<feature type="transmembrane region" description="Helical" evidence="11">
    <location>
        <begin position="77"/>
        <end position="102"/>
    </location>
</feature>
<evidence type="ECO:0000256" key="7">
    <source>
        <dbReference type="ARBA" id="ARBA00022989"/>
    </source>
</evidence>
<reference evidence="14" key="2">
    <citation type="submission" date="2020-04" db="EMBL/GenBank/DDBJ databases">
        <authorList>
            <consortium name="NCBI Genome Project"/>
        </authorList>
    </citation>
    <scope>NUCLEOTIDE SEQUENCE</scope>
    <source>
        <strain evidence="14">CBS 342.82</strain>
    </source>
</reference>
<keyword evidence="13" id="KW-1185">Reference proteome</keyword>
<dbReference type="OrthoDB" id="5983572at2759"/>
<name>A0A6J3M5M4_9PEZI</name>
<evidence type="ECO:0000256" key="8">
    <source>
        <dbReference type="ARBA" id="ARBA00023016"/>
    </source>
</evidence>
<evidence type="ECO:0000313" key="13">
    <source>
        <dbReference type="Proteomes" id="UP000504637"/>
    </source>
</evidence>
<evidence type="ECO:0000256" key="4">
    <source>
        <dbReference type="ARBA" id="ARBA00022443"/>
    </source>
</evidence>
<evidence type="ECO:0000256" key="2">
    <source>
        <dbReference type="ARBA" id="ARBA00009739"/>
    </source>
</evidence>
<organism evidence="14">
    <name type="scientific">Dissoconium aciculare CBS 342.82</name>
    <dbReference type="NCBI Taxonomy" id="1314786"/>
    <lineage>
        <taxon>Eukaryota</taxon>
        <taxon>Fungi</taxon>
        <taxon>Dikarya</taxon>
        <taxon>Ascomycota</taxon>
        <taxon>Pezizomycotina</taxon>
        <taxon>Dothideomycetes</taxon>
        <taxon>Dothideomycetidae</taxon>
        <taxon>Mycosphaerellales</taxon>
        <taxon>Dissoconiaceae</taxon>
        <taxon>Dissoconium</taxon>
    </lineage>
</organism>
<dbReference type="Gene3D" id="2.30.30.40">
    <property type="entry name" value="SH3 Domains"/>
    <property type="match status" value="1"/>
</dbReference>
<protein>
    <submittedName>
        <fullName evidence="14">High osmolarity signaling protein Sho1</fullName>
    </submittedName>
</protein>
<reference evidence="14" key="3">
    <citation type="submission" date="2025-08" db="UniProtKB">
        <authorList>
            <consortium name="RefSeq"/>
        </authorList>
    </citation>
    <scope>IDENTIFICATION</scope>
    <source>
        <strain evidence="14">CBS 342.82</strain>
    </source>
</reference>
<comment type="subunit">
    <text evidence="3">Forms homooligomers.</text>
</comment>
<keyword evidence="6 11" id="KW-0812">Transmembrane</keyword>
<dbReference type="Proteomes" id="UP000504637">
    <property type="component" value="Unplaced"/>
</dbReference>
<feature type="domain" description="SH3" evidence="12">
    <location>
        <begin position="258"/>
        <end position="317"/>
    </location>
</feature>
<evidence type="ECO:0000256" key="5">
    <source>
        <dbReference type="ARBA" id="ARBA00022475"/>
    </source>
</evidence>
<feature type="transmembrane region" description="Helical" evidence="11">
    <location>
        <begin position="114"/>
        <end position="132"/>
    </location>
</feature>
<sequence>MDRFSNRPSFSVSNIAADAFWLGTLGIAIIGWGVSLIGSLIAKTSGADFPNFAWWSLAYLLLSIIGVIYVVGSDAVIMYRTAASSALSAGFVFAASAIGILVYRSDGGQQAAGAGFILQAIVACVWMIYFGIEPPNVSREMNAYAMHKESAVSGRNSRAMRQSYRPDTMNSQQPQQMYKPSTLAGFETSSPITAYPTGLQPAGSVRSTGGFPSQPSQTNLHMPPQQQQIQQHVMQSDANSIAGNTAVAQDTTVPQPTEYPYKAKAIYGYNANPNDANEISFEKHEELEISDVSGRWWQARKANGETGIAPSNYLILL</sequence>
<dbReference type="SUPFAM" id="SSF50044">
    <property type="entry name" value="SH3-domain"/>
    <property type="match status" value="1"/>
</dbReference>
<dbReference type="GO" id="GO:0007232">
    <property type="term" value="P:osmosensory signaling pathway via Sho1 osmosensor"/>
    <property type="evidence" value="ECO:0007669"/>
    <property type="project" value="UniProtKB-ARBA"/>
</dbReference>
<evidence type="ECO:0000256" key="3">
    <source>
        <dbReference type="ARBA" id="ARBA00011175"/>
    </source>
</evidence>
<reference evidence="14" key="1">
    <citation type="submission" date="2020-01" db="EMBL/GenBank/DDBJ databases">
        <authorList>
            <consortium name="DOE Joint Genome Institute"/>
            <person name="Haridas S."/>
            <person name="Albert R."/>
            <person name="Binder M."/>
            <person name="Bloem J."/>
            <person name="Labutti K."/>
            <person name="Salamov A."/>
            <person name="Andreopoulos B."/>
            <person name="Baker S.E."/>
            <person name="Barry K."/>
            <person name="Bills G."/>
            <person name="Bluhm B.H."/>
            <person name="Cannon C."/>
            <person name="Castanera R."/>
            <person name="Culley D.E."/>
            <person name="Daum C."/>
            <person name="Ezra D."/>
            <person name="Gonzalez J.B."/>
            <person name="Henrissat B."/>
            <person name="Kuo A."/>
            <person name="Liang C."/>
            <person name="Lipzen A."/>
            <person name="Lutzoni F."/>
            <person name="Magnuson J."/>
            <person name="Mondo S."/>
            <person name="Nolan M."/>
            <person name="Ohm R."/>
            <person name="Pangilinan J."/>
            <person name="Park H.-J."/>
            <person name="Ramirez L."/>
            <person name="Alfaro M."/>
            <person name="Sun H."/>
            <person name="Tritt A."/>
            <person name="Yoshinaga Y."/>
            <person name="Zwiers L.-H."/>
            <person name="Turgeon B.G."/>
            <person name="Goodwin S.B."/>
            <person name="Spatafora J.W."/>
            <person name="Crous P.W."/>
            <person name="Grigoriev I.V."/>
        </authorList>
    </citation>
    <scope>NUCLEOTIDE SEQUENCE</scope>
    <source>
        <strain evidence="14">CBS 342.82</strain>
    </source>
</reference>
<comment type="similarity">
    <text evidence="2">Belongs to the SHO1 family.</text>
</comment>
<evidence type="ECO:0000256" key="1">
    <source>
        <dbReference type="ARBA" id="ARBA00004651"/>
    </source>
</evidence>
<dbReference type="FunFam" id="2.30.30.40:FF:000213">
    <property type="entry name" value="High osmolarity signaling protein SHO1"/>
    <property type="match status" value="1"/>
</dbReference>
<proteinExistence type="inferred from homology"/>
<dbReference type="PROSITE" id="PS50002">
    <property type="entry name" value="SH3"/>
    <property type="match status" value="1"/>
</dbReference>
<keyword evidence="9 11" id="KW-0472">Membrane</keyword>
<evidence type="ECO:0000256" key="11">
    <source>
        <dbReference type="SAM" id="Phobius"/>
    </source>
</evidence>
<comment type="subcellular location">
    <subcellularLocation>
        <location evidence="1">Cell membrane</location>
        <topology evidence="1">Multi-pass membrane protein</topology>
    </subcellularLocation>
</comment>
<feature type="transmembrane region" description="Helical" evidence="11">
    <location>
        <begin position="20"/>
        <end position="40"/>
    </location>
</feature>
<dbReference type="InterPro" id="IPR035522">
    <property type="entry name" value="Sho1_SH3"/>
</dbReference>
<gene>
    <name evidence="14" type="ORF">K489DRAFT_320207</name>
</gene>
<dbReference type="GeneID" id="54359243"/>
<dbReference type="AlphaFoldDB" id="A0A6J3M5M4"/>